<dbReference type="InterPro" id="IPR050309">
    <property type="entry name" value="Type-B_Carboxylest/Lipase"/>
</dbReference>
<feature type="domain" description="Carboxylesterase type B" evidence="9">
    <location>
        <begin position="48"/>
        <end position="541"/>
    </location>
</feature>
<dbReference type="ESTHER" id="9pezi-w3wx50">
    <property type="family name" value="Fungal_carboxylesterase_lipase"/>
</dbReference>
<dbReference type="OrthoDB" id="408631at2759"/>
<dbReference type="EMBL" id="KI912115">
    <property type="protein sequence ID" value="ETS78453.1"/>
    <property type="molecule type" value="Genomic_DNA"/>
</dbReference>
<dbReference type="PANTHER" id="PTHR11559">
    <property type="entry name" value="CARBOXYLESTERASE"/>
    <property type="match status" value="1"/>
</dbReference>
<dbReference type="InterPro" id="IPR002018">
    <property type="entry name" value="CarbesteraseB"/>
</dbReference>
<comment type="subcellular location">
    <subcellularLocation>
        <location evidence="1">Secreted</location>
    </subcellularLocation>
</comment>
<reference evidence="11" key="1">
    <citation type="journal article" date="2015" name="BMC Genomics">
        <title>Genomic and transcriptomic analysis of the endophytic fungus Pestalotiopsis fici reveals its lifestyle and high potential for synthesis of natural products.</title>
        <authorList>
            <person name="Wang X."/>
            <person name="Zhang X."/>
            <person name="Liu L."/>
            <person name="Xiang M."/>
            <person name="Wang W."/>
            <person name="Sun X."/>
            <person name="Che Y."/>
            <person name="Guo L."/>
            <person name="Liu G."/>
            <person name="Guo L."/>
            <person name="Wang C."/>
            <person name="Yin W.B."/>
            <person name="Stadler M."/>
            <person name="Zhang X."/>
            <person name="Liu X."/>
        </authorList>
    </citation>
    <scope>NUCLEOTIDE SEQUENCE [LARGE SCALE GENOMIC DNA]</scope>
    <source>
        <strain evidence="11">W106-1 / CGMCC3.15140</strain>
    </source>
</reference>
<organism evidence="10 11">
    <name type="scientific">Pestalotiopsis fici (strain W106-1 / CGMCC3.15140)</name>
    <dbReference type="NCBI Taxonomy" id="1229662"/>
    <lineage>
        <taxon>Eukaryota</taxon>
        <taxon>Fungi</taxon>
        <taxon>Dikarya</taxon>
        <taxon>Ascomycota</taxon>
        <taxon>Pezizomycotina</taxon>
        <taxon>Sordariomycetes</taxon>
        <taxon>Xylariomycetidae</taxon>
        <taxon>Amphisphaeriales</taxon>
        <taxon>Sporocadaceae</taxon>
        <taxon>Pestalotiopsis</taxon>
    </lineage>
</organism>
<evidence type="ECO:0000256" key="8">
    <source>
        <dbReference type="RuleBase" id="RU361235"/>
    </source>
</evidence>
<dbReference type="AlphaFoldDB" id="W3WX50"/>
<feature type="chain" id="PRO_5005150163" description="Carboxylic ester hydrolase" evidence="8">
    <location>
        <begin position="21"/>
        <end position="573"/>
    </location>
</feature>
<dbReference type="RefSeq" id="XP_007837287.1">
    <property type="nucleotide sequence ID" value="XM_007839096.1"/>
</dbReference>
<dbReference type="PROSITE" id="PS00122">
    <property type="entry name" value="CARBOXYLESTERASE_B_1"/>
    <property type="match status" value="1"/>
</dbReference>
<sequence length="573" mass="62989">MKTTSLICNGLVSLGLGVLADPTVRQLGSPTVVIPSPDATFLGAPLGLVESFHGIPFAKPPVQSLRFNPAQPLDLNQSLGVVPALTVGAACPQNLSPQLPAADLPPEVLAALEALQNLTAQLPAPAIYSEDCLYLNVFRPAGIDSKAKLPVLFWMHGGGFEMGFTMTGEGVPMVTDSIGQGKPIIFVAATYRTNAFGFLGGKEVMDAGVANLGLLDQRQAMRWVADNIEAFGGDPDKVTIWGESAGSISVFDHLVLYDGDNTYNGKPLFRAGIMNSGSVVPADTVDCDKAQKVYDQIVNEAGCSDSDDTLQCIRDVDYQILYDAVATIPTFTSYRSIALDFMPRPDGKTMTKSPDQLVQEGKFTKVPIIIGDEEDEGTLWSFTQGNITTTEEVAEYLGQYFFHHSTQDDMEDFVGTYQTISEDGSPFRTGELNNWYPQVKRISAILGDLAFTLSRRYFLDIRHAFDGQLKAWSYLSSYGYGTPIIGTIHGSDILHIVWSTPYDYATHTMHSYYLSFIHDLDPNSNNLLSPNWPEYFDSKKLLNLYSTFGQFINDDFRSDSYEWITNHIPQLTM</sequence>
<evidence type="ECO:0000256" key="7">
    <source>
        <dbReference type="ARBA" id="ARBA00023180"/>
    </source>
</evidence>
<evidence type="ECO:0000313" key="10">
    <source>
        <dbReference type="EMBL" id="ETS78453.1"/>
    </source>
</evidence>
<evidence type="ECO:0000256" key="6">
    <source>
        <dbReference type="ARBA" id="ARBA00023098"/>
    </source>
</evidence>
<gene>
    <name evidence="10" type="ORF">PFICI_10515</name>
</gene>
<dbReference type="InterPro" id="IPR029058">
    <property type="entry name" value="AB_hydrolase_fold"/>
</dbReference>
<dbReference type="GO" id="GO:0005576">
    <property type="term" value="C:extracellular region"/>
    <property type="evidence" value="ECO:0007669"/>
    <property type="project" value="UniProtKB-SubCell"/>
</dbReference>
<evidence type="ECO:0000256" key="3">
    <source>
        <dbReference type="ARBA" id="ARBA00022525"/>
    </source>
</evidence>
<dbReference type="InterPro" id="IPR019819">
    <property type="entry name" value="Carboxylesterase_B_CS"/>
</dbReference>
<dbReference type="KEGG" id="pfy:PFICI_10515"/>
<name>W3WX50_PESFW</name>
<evidence type="ECO:0000256" key="5">
    <source>
        <dbReference type="ARBA" id="ARBA00022801"/>
    </source>
</evidence>
<dbReference type="eggNOG" id="KOG4389">
    <property type="taxonomic scope" value="Eukaryota"/>
</dbReference>
<evidence type="ECO:0000256" key="1">
    <source>
        <dbReference type="ARBA" id="ARBA00004613"/>
    </source>
</evidence>
<evidence type="ECO:0000256" key="4">
    <source>
        <dbReference type="ARBA" id="ARBA00022729"/>
    </source>
</evidence>
<evidence type="ECO:0000259" key="9">
    <source>
        <dbReference type="Pfam" id="PF00135"/>
    </source>
</evidence>
<comment type="similarity">
    <text evidence="2 8">Belongs to the type-B carboxylesterase/lipase family.</text>
</comment>
<dbReference type="FunFam" id="3.40.50.1820:FF:000213">
    <property type="entry name" value="Carboxylic ester hydrolase"/>
    <property type="match status" value="1"/>
</dbReference>
<dbReference type="InParanoid" id="W3WX50"/>
<dbReference type="Pfam" id="PF00135">
    <property type="entry name" value="COesterase"/>
    <property type="match status" value="1"/>
</dbReference>
<keyword evidence="7" id="KW-0325">Glycoprotein</keyword>
<keyword evidence="6" id="KW-0443">Lipid metabolism</keyword>
<keyword evidence="5 8" id="KW-0378">Hydrolase</keyword>
<dbReference type="PROSITE" id="PS00941">
    <property type="entry name" value="CARBOXYLESTERASE_B_2"/>
    <property type="match status" value="1"/>
</dbReference>
<keyword evidence="3" id="KW-0964">Secreted</keyword>
<dbReference type="SUPFAM" id="SSF53474">
    <property type="entry name" value="alpha/beta-Hydrolases"/>
    <property type="match status" value="1"/>
</dbReference>
<feature type="signal peptide" evidence="8">
    <location>
        <begin position="1"/>
        <end position="20"/>
    </location>
</feature>
<dbReference type="OMA" id="HTKVTIW"/>
<accession>W3WX50</accession>
<proteinExistence type="inferred from homology"/>
<dbReference type="EC" id="3.1.1.-" evidence="8"/>
<dbReference type="HOGENOM" id="CLU_006586_10_6_1"/>
<evidence type="ECO:0000256" key="2">
    <source>
        <dbReference type="ARBA" id="ARBA00005964"/>
    </source>
</evidence>
<dbReference type="GO" id="GO:0006629">
    <property type="term" value="P:lipid metabolic process"/>
    <property type="evidence" value="ECO:0007669"/>
    <property type="project" value="UniProtKB-KW"/>
</dbReference>
<keyword evidence="11" id="KW-1185">Reference proteome</keyword>
<keyword evidence="4 8" id="KW-0732">Signal</keyword>
<dbReference type="GeneID" id="19275528"/>
<dbReference type="GO" id="GO:0016787">
    <property type="term" value="F:hydrolase activity"/>
    <property type="evidence" value="ECO:0007669"/>
    <property type="project" value="UniProtKB-KW"/>
</dbReference>
<dbReference type="Gene3D" id="3.40.50.1820">
    <property type="entry name" value="alpha/beta hydrolase"/>
    <property type="match status" value="1"/>
</dbReference>
<evidence type="ECO:0000313" key="11">
    <source>
        <dbReference type="Proteomes" id="UP000030651"/>
    </source>
</evidence>
<dbReference type="InterPro" id="IPR019826">
    <property type="entry name" value="Carboxylesterase_B_AS"/>
</dbReference>
<protein>
    <recommendedName>
        <fullName evidence="8">Carboxylic ester hydrolase</fullName>
        <ecNumber evidence="8">3.1.1.-</ecNumber>
    </recommendedName>
</protein>
<dbReference type="Proteomes" id="UP000030651">
    <property type="component" value="Unassembled WGS sequence"/>
</dbReference>